<feature type="transmembrane region" description="Helical" evidence="1">
    <location>
        <begin position="21"/>
        <end position="39"/>
    </location>
</feature>
<keyword evidence="3" id="KW-1185">Reference proteome</keyword>
<protein>
    <submittedName>
        <fullName evidence="2">Uncharacterized protein</fullName>
    </submittedName>
</protein>
<gene>
    <name evidence="2" type="ORF">CLV67_13358</name>
</gene>
<comment type="caution">
    <text evidence="2">The sequence shown here is derived from an EMBL/GenBank/DDBJ whole genome shotgun (WGS) entry which is preliminary data.</text>
</comment>
<evidence type="ECO:0000313" key="2">
    <source>
        <dbReference type="EMBL" id="PRX10578.1"/>
    </source>
</evidence>
<sequence length="175" mass="18316">MTTAQLAMRQTIVRHPWRAGTAAGIGLAAVTGLLAWALWPEQPRQREYLDATACLLTDNNGLTTAPADSVWPTMQDISATTLVRVQHQRTDGPQTTENATTHLATLAYTGCQTIVATGKAPIDAVTARAGSYPKVTFITVGSGTPAANVQVVDATGDAVRSAITDQLTALAEDAS</sequence>
<reference evidence="2 3" key="1">
    <citation type="submission" date="2018-03" db="EMBL/GenBank/DDBJ databases">
        <title>Genomic Encyclopedia of Archaeal and Bacterial Type Strains, Phase II (KMG-II): from individual species to whole genera.</title>
        <authorList>
            <person name="Goeker M."/>
        </authorList>
    </citation>
    <scope>NUCLEOTIDE SEQUENCE [LARGE SCALE GENOMIC DNA]</scope>
    <source>
        <strain evidence="2 3">DSM 43146</strain>
    </source>
</reference>
<name>A0A2T0JSG0_9ACTN</name>
<dbReference type="AlphaFoldDB" id="A0A2T0JSG0"/>
<proteinExistence type="predicted"/>
<accession>A0A2T0JSG0</accession>
<evidence type="ECO:0000256" key="1">
    <source>
        <dbReference type="SAM" id="Phobius"/>
    </source>
</evidence>
<keyword evidence="1" id="KW-0812">Transmembrane</keyword>
<keyword evidence="1" id="KW-1133">Transmembrane helix</keyword>
<dbReference type="Proteomes" id="UP000239415">
    <property type="component" value="Unassembled WGS sequence"/>
</dbReference>
<evidence type="ECO:0000313" key="3">
    <source>
        <dbReference type="Proteomes" id="UP000239415"/>
    </source>
</evidence>
<organism evidence="2 3">
    <name type="scientific">Actinoplanes italicus</name>
    <dbReference type="NCBI Taxonomy" id="113567"/>
    <lineage>
        <taxon>Bacteria</taxon>
        <taxon>Bacillati</taxon>
        <taxon>Actinomycetota</taxon>
        <taxon>Actinomycetes</taxon>
        <taxon>Micromonosporales</taxon>
        <taxon>Micromonosporaceae</taxon>
        <taxon>Actinoplanes</taxon>
    </lineage>
</organism>
<keyword evidence="1" id="KW-0472">Membrane</keyword>
<dbReference type="Gene3D" id="3.40.50.2300">
    <property type="match status" value="1"/>
</dbReference>
<dbReference type="EMBL" id="PVMZ01000033">
    <property type="protein sequence ID" value="PRX10578.1"/>
    <property type="molecule type" value="Genomic_DNA"/>
</dbReference>